<reference evidence="8" key="1">
    <citation type="submission" date="2025-08" db="UniProtKB">
        <authorList>
            <consortium name="Ensembl"/>
        </authorList>
    </citation>
    <scope>IDENTIFICATION</scope>
</reference>
<evidence type="ECO:0000313" key="8">
    <source>
        <dbReference type="Ensembl" id="ENSNMLP00000001464.1"/>
    </source>
</evidence>
<keyword evidence="5" id="KW-0175">Coiled coil</keyword>
<evidence type="ECO:0000256" key="3">
    <source>
        <dbReference type="ARBA" id="ARBA00022884"/>
    </source>
</evidence>
<keyword evidence="2" id="KW-0677">Repeat</keyword>
<dbReference type="InterPro" id="IPR012975">
    <property type="entry name" value="NOPS"/>
</dbReference>
<dbReference type="SMART" id="SM00360">
    <property type="entry name" value="RRM"/>
    <property type="match status" value="2"/>
</dbReference>
<dbReference type="InterPro" id="IPR012677">
    <property type="entry name" value="Nucleotide-bd_a/b_plait_sf"/>
</dbReference>
<dbReference type="GO" id="GO:0016607">
    <property type="term" value="C:nuclear speck"/>
    <property type="evidence" value="ECO:0007669"/>
    <property type="project" value="UniProtKB-SubCell"/>
</dbReference>
<dbReference type="Gene3D" id="3.30.70.330">
    <property type="match status" value="1"/>
</dbReference>
<dbReference type="InterPro" id="IPR000504">
    <property type="entry name" value="RRM_dom"/>
</dbReference>
<evidence type="ECO:0000313" key="9">
    <source>
        <dbReference type="Proteomes" id="UP000694523"/>
    </source>
</evidence>
<accession>A0A8C6S438</accession>
<evidence type="ECO:0000256" key="6">
    <source>
        <dbReference type="SAM" id="MobiDB-lite"/>
    </source>
</evidence>
<dbReference type="Pfam" id="PF00076">
    <property type="entry name" value="RRM_1"/>
    <property type="match status" value="2"/>
</dbReference>
<dbReference type="SUPFAM" id="SSF54928">
    <property type="entry name" value="RNA-binding domain, RBD"/>
    <property type="match status" value="1"/>
</dbReference>
<feature type="compositionally biased region" description="Low complexity" evidence="6">
    <location>
        <begin position="1"/>
        <end position="14"/>
    </location>
</feature>
<dbReference type="AlphaFoldDB" id="A0A8C6S438"/>
<evidence type="ECO:0000256" key="5">
    <source>
        <dbReference type="SAM" id="Coils"/>
    </source>
</evidence>
<comment type="subcellular location">
    <subcellularLocation>
        <location evidence="1">Nucleus speckle</location>
    </subcellularLocation>
</comment>
<feature type="coiled-coil region" evidence="5">
    <location>
        <begin position="273"/>
        <end position="311"/>
    </location>
</feature>
<dbReference type="PANTHER" id="PTHR23189">
    <property type="entry name" value="RNA RECOGNITION MOTIF-CONTAINING"/>
    <property type="match status" value="1"/>
</dbReference>
<keyword evidence="3 4" id="KW-0694">RNA-binding</keyword>
<dbReference type="Gene3D" id="6.10.250.1170">
    <property type="match status" value="1"/>
</dbReference>
<proteinExistence type="predicted"/>
<reference evidence="8" key="2">
    <citation type="submission" date="2025-09" db="UniProtKB">
        <authorList>
            <consortium name="Ensembl"/>
        </authorList>
    </citation>
    <scope>IDENTIFICATION</scope>
</reference>
<dbReference type="Ensembl" id="ENSNMLT00000001682.1">
    <property type="protein sequence ID" value="ENSNMLP00000001464.1"/>
    <property type="gene ID" value="ENSNMLG00000001104.1"/>
</dbReference>
<keyword evidence="9" id="KW-1185">Reference proteome</keyword>
<dbReference type="InterPro" id="IPR035979">
    <property type="entry name" value="RBD_domain_sf"/>
</dbReference>
<feature type="region of interest" description="Disordered" evidence="6">
    <location>
        <begin position="1"/>
        <end position="65"/>
    </location>
</feature>
<evidence type="ECO:0000259" key="7">
    <source>
        <dbReference type="PROSITE" id="PS50102"/>
    </source>
</evidence>
<dbReference type="PROSITE" id="PS50102">
    <property type="entry name" value="RRM"/>
    <property type="match status" value="1"/>
</dbReference>
<evidence type="ECO:0000256" key="4">
    <source>
        <dbReference type="PROSITE-ProRule" id="PRU00176"/>
    </source>
</evidence>
<protein>
    <recommendedName>
        <fullName evidence="7">RRM domain-containing protein</fullName>
    </recommendedName>
</protein>
<dbReference type="Proteomes" id="UP000694523">
    <property type="component" value="Unplaced"/>
</dbReference>
<feature type="domain" description="RRM" evidence="7">
    <location>
        <begin position="88"/>
        <end position="160"/>
    </location>
</feature>
<dbReference type="Pfam" id="PF08075">
    <property type="entry name" value="NOPS"/>
    <property type="match status" value="1"/>
</dbReference>
<sequence length="364" mass="41315">MSNRSTPTGISPSSVSPPPGAEKIDSSPAPEQPEAANKDDPPRKSTPPATEETEAPSDEASAVKVPQELTIDLSSFRKPGEKSFTQRSRIYVANLHPDVTEEEFIQLFAKYGKTEEVYLNAERGFGLLRLETRILAEIAKAELDGTLVNNRTIRVRLASHGATLKVRNLLPFVTNELLEQAFSQFGPVERAVFANKAGARKALERCTEGALLLTNTPCPVIVEPSEQFDEEDGLFERVLPKTPRYYKEREQHPRFAQPGTFEFEYATRWRALEEMEKQQREQVDKSIREAKEKLEAELEAAKHEHHMMMMRQVQFYPNLKASGLEKKEQTQEVLKRPLLGWPRKARLLDWNLQSIGQRNASFES</sequence>
<evidence type="ECO:0000256" key="2">
    <source>
        <dbReference type="ARBA" id="ARBA00022737"/>
    </source>
</evidence>
<dbReference type="GO" id="GO:0003723">
    <property type="term" value="F:RNA binding"/>
    <property type="evidence" value="ECO:0007669"/>
    <property type="project" value="UniProtKB-UniRule"/>
</dbReference>
<evidence type="ECO:0000256" key="1">
    <source>
        <dbReference type="ARBA" id="ARBA00004324"/>
    </source>
</evidence>
<organism evidence="8 9">
    <name type="scientific">Neogobius melanostomus</name>
    <name type="common">round goby</name>
    <dbReference type="NCBI Taxonomy" id="47308"/>
    <lineage>
        <taxon>Eukaryota</taxon>
        <taxon>Metazoa</taxon>
        <taxon>Chordata</taxon>
        <taxon>Craniata</taxon>
        <taxon>Vertebrata</taxon>
        <taxon>Euteleostomi</taxon>
        <taxon>Actinopterygii</taxon>
        <taxon>Neopterygii</taxon>
        <taxon>Teleostei</taxon>
        <taxon>Neoteleostei</taxon>
        <taxon>Acanthomorphata</taxon>
        <taxon>Gobiaria</taxon>
        <taxon>Gobiiformes</taxon>
        <taxon>Gobioidei</taxon>
        <taxon>Gobiidae</taxon>
        <taxon>Benthophilinae</taxon>
        <taxon>Neogobiini</taxon>
        <taxon>Neogobius</taxon>
    </lineage>
</organism>
<name>A0A8C6S438_9GOBI</name>